<dbReference type="Proteomes" id="UP000499080">
    <property type="component" value="Unassembled WGS sequence"/>
</dbReference>
<evidence type="ECO:0000313" key="2">
    <source>
        <dbReference type="Proteomes" id="UP000499080"/>
    </source>
</evidence>
<keyword evidence="2" id="KW-1185">Reference proteome</keyword>
<gene>
    <name evidence="1" type="ORF">AVEN_72544_1</name>
</gene>
<proteinExistence type="predicted"/>
<accession>A0A4Y2FIE5</accession>
<sequence>MNHQPSGYVSCCPLAHSVLRIRVRDDHPLFCGQLLLPVGIQP</sequence>
<evidence type="ECO:0000313" key="1">
    <source>
        <dbReference type="EMBL" id="GBM41262.1"/>
    </source>
</evidence>
<organism evidence="1 2">
    <name type="scientific">Araneus ventricosus</name>
    <name type="common">Orbweaver spider</name>
    <name type="synonym">Epeira ventricosa</name>
    <dbReference type="NCBI Taxonomy" id="182803"/>
    <lineage>
        <taxon>Eukaryota</taxon>
        <taxon>Metazoa</taxon>
        <taxon>Ecdysozoa</taxon>
        <taxon>Arthropoda</taxon>
        <taxon>Chelicerata</taxon>
        <taxon>Arachnida</taxon>
        <taxon>Araneae</taxon>
        <taxon>Araneomorphae</taxon>
        <taxon>Entelegynae</taxon>
        <taxon>Araneoidea</taxon>
        <taxon>Araneidae</taxon>
        <taxon>Araneus</taxon>
    </lineage>
</organism>
<protein>
    <submittedName>
        <fullName evidence="1">Uncharacterized protein</fullName>
    </submittedName>
</protein>
<comment type="caution">
    <text evidence="1">The sequence shown here is derived from an EMBL/GenBank/DDBJ whole genome shotgun (WGS) entry which is preliminary data.</text>
</comment>
<dbReference type="EMBL" id="BGPR01174186">
    <property type="protein sequence ID" value="GBM41262.1"/>
    <property type="molecule type" value="Genomic_DNA"/>
</dbReference>
<feature type="non-terminal residue" evidence="1">
    <location>
        <position position="42"/>
    </location>
</feature>
<reference evidence="1 2" key="1">
    <citation type="journal article" date="2019" name="Sci. Rep.">
        <title>Orb-weaving spider Araneus ventricosus genome elucidates the spidroin gene catalogue.</title>
        <authorList>
            <person name="Kono N."/>
            <person name="Nakamura H."/>
            <person name="Ohtoshi R."/>
            <person name="Moran D.A.P."/>
            <person name="Shinohara A."/>
            <person name="Yoshida Y."/>
            <person name="Fujiwara M."/>
            <person name="Mori M."/>
            <person name="Tomita M."/>
            <person name="Arakawa K."/>
        </authorList>
    </citation>
    <scope>NUCLEOTIDE SEQUENCE [LARGE SCALE GENOMIC DNA]</scope>
</reference>
<name>A0A4Y2FIE5_ARAVE</name>
<dbReference type="AlphaFoldDB" id="A0A4Y2FIE5"/>